<evidence type="ECO:0000313" key="3">
    <source>
        <dbReference type="Proteomes" id="UP000248703"/>
    </source>
</evidence>
<keyword evidence="1" id="KW-0472">Membrane</keyword>
<feature type="transmembrane region" description="Helical" evidence="1">
    <location>
        <begin position="158"/>
        <end position="175"/>
    </location>
</feature>
<feature type="transmembrane region" description="Helical" evidence="1">
    <location>
        <begin position="12"/>
        <end position="32"/>
    </location>
</feature>
<proteinExistence type="predicted"/>
<evidence type="ECO:0000313" key="2">
    <source>
        <dbReference type="EMBL" id="RAJ11880.1"/>
    </source>
</evidence>
<comment type="caution">
    <text evidence="2">The sequence shown here is derived from an EMBL/GenBank/DDBJ whole genome shotgun (WGS) entry which is preliminary data.</text>
</comment>
<dbReference type="Proteomes" id="UP000248703">
    <property type="component" value="Unassembled WGS sequence"/>
</dbReference>
<dbReference type="Pfam" id="PF13398">
    <property type="entry name" value="Peptidase_M50B"/>
    <property type="match status" value="1"/>
</dbReference>
<dbReference type="InterPro" id="IPR049500">
    <property type="entry name" value="Peptidase_M50B-like"/>
</dbReference>
<feature type="transmembrane region" description="Helical" evidence="1">
    <location>
        <begin position="195"/>
        <end position="223"/>
    </location>
</feature>
<evidence type="ECO:0000256" key="1">
    <source>
        <dbReference type="SAM" id="Phobius"/>
    </source>
</evidence>
<sequence>MKLTAGKQQILYLVILLIATVVFWNTLLVYPIKLFVVMLHEMSHGLMAMLFGGEIIEIHIDRRIGGYCMYTMRPSFWGSFMTSSAGYLGSLFWGSLILILAVKSVKDKYITLVIGILLLILSYFVLQSGVWFGTLMTAGLGVLMLISFRFFGPLFHDLWLKFIGIICCAYVILDIKGDLIDNSKIGSDADKIAEITGLPSVFVGVIWLLIALITLFFVLRYIYRHSKIAFSR</sequence>
<dbReference type="AlphaFoldDB" id="A0A327R510"/>
<feature type="transmembrane region" description="Helical" evidence="1">
    <location>
        <begin position="132"/>
        <end position="151"/>
    </location>
</feature>
<organism evidence="2 3">
    <name type="scientific">Olleya aquimaris</name>
    <dbReference type="NCBI Taxonomy" id="639310"/>
    <lineage>
        <taxon>Bacteria</taxon>
        <taxon>Pseudomonadati</taxon>
        <taxon>Bacteroidota</taxon>
        <taxon>Flavobacteriia</taxon>
        <taxon>Flavobacteriales</taxon>
        <taxon>Flavobacteriaceae</taxon>
    </lineage>
</organism>
<protein>
    <submittedName>
        <fullName evidence="2">Peptidase M50B-like protein</fullName>
    </submittedName>
</protein>
<dbReference type="EMBL" id="QLLO01000011">
    <property type="protein sequence ID" value="RAJ11880.1"/>
    <property type="molecule type" value="Genomic_DNA"/>
</dbReference>
<dbReference type="RefSeq" id="WP_111660851.1">
    <property type="nucleotide sequence ID" value="NZ_QLLO01000011.1"/>
</dbReference>
<dbReference type="PANTHER" id="PTHR33979:SF2">
    <property type="entry name" value="PEPTIDASE M50B-LIKE-DOMAIN-CONTAINING PROTEIN"/>
    <property type="match status" value="1"/>
</dbReference>
<feature type="transmembrane region" description="Helical" evidence="1">
    <location>
        <begin position="109"/>
        <end position="126"/>
    </location>
</feature>
<dbReference type="OrthoDB" id="7425566at2"/>
<dbReference type="PANTHER" id="PTHR33979">
    <property type="entry name" value="OS02G0221600 PROTEIN"/>
    <property type="match status" value="1"/>
</dbReference>
<keyword evidence="3" id="KW-1185">Reference proteome</keyword>
<name>A0A327R510_9FLAO</name>
<keyword evidence="1" id="KW-0812">Transmembrane</keyword>
<accession>A0A327R510</accession>
<feature type="transmembrane region" description="Helical" evidence="1">
    <location>
        <begin position="76"/>
        <end position="102"/>
    </location>
</feature>
<keyword evidence="1" id="KW-1133">Transmembrane helix</keyword>
<gene>
    <name evidence="2" type="ORF">LY08_02589</name>
</gene>
<reference evidence="2 3" key="1">
    <citation type="submission" date="2018-06" db="EMBL/GenBank/DDBJ databases">
        <title>Genomic Encyclopedia of Archaeal and Bacterial Type Strains, Phase II (KMG-II): from individual species to whole genera.</title>
        <authorList>
            <person name="Goeker M."/>
        </authorList>
    </citation>
    <scope>NUCLEOTIDE SEQUENCE [LARGE SCALE GENOMIC DNA]</scope>
    <source>
        <strain evidence="2 3">DSM 24464</strain>
    </source>
</reference>